<evidence type="ECO:0000313" key="1">
    <source>
        <dbReference type="EMBL" id="HGT82242.1"/>
    </source>
</evidence>
<name>A0A7J3LZM9_ARCFL</name>
<organism evidence="1">
    <name type="scientific">Archaeoglobus fulgidus</name>
    <dbReference type="NCBI Taxonomy" id="2234"/>
    <lineage>
        <taxon>Archaea</taxon>
        <taxon>Methanobacteriati</taxon>
        <taxon>Methanobacteriota</taxon>
        <taxon>Archaeoglobi</taxon>
        <taxon>Archaeoglobales</taxon>
        <taxon>Archaeoglobaceae</taxon>
        <taxon>Archaeoglobus</taxon>
    </lineage>
</organism>
<dbReference type="EMBL" id="DSYZ01000015">
    <property type="protein sequence ID" value="HGT82242.1"/>
    <property type="molecule type" value="Genomic_DNA"/>
</dbReference>
<comment type="caution">
    <text evidence="1">The sequence shown here is derived from an EMBL/GenBank/DDBJ whole genome shotgun (WGS) entry which is preliminary data.</text>
</comment>
<protein>
    <submittedName>
        <fullName evidence="1">Uncharacterized protein</fullName>
    </submittedName>
</protein>
<accession>A0A7J3LZM9</accession>
<gene>
    <name evidence="1" type="ORF">ENT52_00705</name>
</gene>
<sequence>MIYLLEPLKKVVIQDLSYSGEEVSNKRFGGFCECGGKMFQKLWVKLENTRIMISECEKCWKNSAYFFNLTKFLGREEVHVVEKNAVKEFLKNYLSDLELNALIAKAKDKVYKPADFSRAKKKLSEMNFSLEEVLAILK</sequence>
<dbReference type="AlphaFoldDB" id="A0A7J3LZM9"/>
<proteinExistence type="predicted"/>
<reference evidence="1" key="1">
    <citation type="journal article" date="2020" name="mSystems">
        <title>Genome- and Community-Level Interaction Insights into Carbon Utilization and Element Cycling Functions of Hydrothermarchaeota in Hydrothermal Sediment.</title>
        <authorList>
            <person name="Zhou Z."/>
            <person name="Liu Y."/>
            <person name="Xu W."/>
            <person name="Pan J."/>
            <person name="Luo Z.H."/>
            <person name="Li M."/>
        </authorList>
    </citation>
    <scope>NUCLEOTIDE SEQUENCE [LARGE SCALE GENOMIC DNA]</scope>
    <source>
        <strain evidence="1">SpSt-587</strain>
    </source>
</reference>